<comment type="caution">
    <text evidence="2">The sequence shown here is derived from an EMBL/GenBank/DDBJ whole genome shotgun (WGS) entry which is preliminary data.</text>
</comment>
<gene>
    <name evidence="2" type="ORF">FO442_07200</name>
</gene>
<sequence>MKKILFLFVLAIAISSCEFDEPIVSGYSNFKFGKLDGRSLHVSFDATVDNQNSYGFKVKSGKLNVFINDLEIGVIDLDKKIKVRRKSENVYTIPLQLSLSDGALFRIAKLVSAEKFELKLDGKVRGSVMGFGKNFDVHETRNLSSGDIKFDGLLQGIMKGTAREQH</sequence>
<dbReference type="Gene3D" id="2.60.40.1820">
    <property type="match status" value="1"/>
</dbReference>
<organism evidence="2 3">
    <name type="scientific">Fluviicola chungangensis</name>
    <dbReference type="NCBI Taxonomy" id="2597671"/>
    <lineage>
        <taxon>Bacteria</taxon>
        <taxon>Pseudomonadati</taxon>
        <taxon>Bacteroidota</taxon>
        <taxon>Flavobacteriia</taxon>
        <taxon>Flavobacteriales</taxon>
        <taxon>Crocinitomicaceae</taxon>
        <taxon>Fluviicola</taxon>
    </lineage>
</organism>
<feature type="domain" description="Late embryogenesis abundant protein LEA-2 subgroup" evidence="1">
    <location>
        <begin position="46"/>
        <end position="137"/>
    </location>
</feature>
<dbReference type="SUPFAM" id="SSF117070">
    <property type="entry name" value="LEA14-like"/>
    <property type="match status" value="1"/>
</dbReference>
<dbReference type="Pfam" id="PF03168">
    <property type="entry name" value="LEA_2"/>
    <property type="match status" value="1"/>
</dbReference>
<dbReference type="OrthoDB" id="1144002at2"/>
<dbReference type="InterPro" id="IPR004864">
    <property type="entry name" value="LEA_2"/>
</dbReference>
<evidence type="ECO:0000313" key="3">
    <source>
        <dbReference type="Proteomes" id="UP000316008"/>
    </source>
</evidence>
<dbReference type="PROSITE" id="PS51257">
    <property type="entry name" value="PROKAR_LIPOPROTEIN"/>
    <property type="match status" value="1"/>
</dbReference>
<name>A0A556N059_9FLAO</name>
<protein>
    <submittedName>
        <fullName evidence="2">LEA type 2 family protein</fullName>
    </submittedName>
</protein>
<dbReference type="AlphaFoldDB" id="A0A556N059"/>
<evidence type="ECO:0000259" key="1">
    <source>
        <dbReference type="Pfam" id="PF03168"/>
    </source>
</evidence>
<proteinExistence type="predicted"/>
<accession>A0A556N059</accession>
<dbReference type="RefSeq" id="WP_144332492.1">
    <property type="nucleotide sequence ID" value="NZ_VLPL01000003.1"/>
</dbReference>
<evidence type="ECO:0000313" key="2">
    <source>
        <dbReference type="EMBL" id="TSJ45536.1"/>
    </source>
</evidence>
<dbReference type="Proteomes" id="UP000316008">
    <property type="component" value="Unassembled WGS sequence"/>
</dbReference>
<dbReference type="EMBL" id="VLPL01000003">
    <property type="protein sequence ID" value="TSJ45536.1"/>
    <property type="molecule type" value="Genomic_DNA"/>
</dbReference>
<reference evidence="2 3" key="1">
    <citation type="submission" date="2019-07" db="EMBL/GenBank/DDBJ databases">
        <authorList>
            <person name="Huq M.A."/>
        </authorList>
    </citation>
    <scope>NUCLEOTIDE SEQUENCE [LARGE SCALE GENOMIC DNA]</scope>
    <source>
        <strain evidence="2 3">MAH-3</strain>
    </source>
</reference>
<keyword evidence="3" id="KW-1185">Reference proteome</keyword>